<feature type="domain" description="C2H2-type" evidence="9">
    <location>
        <begin position="1814"/>
        <end position="1842"/>
    </location>
</feature>
<keyword evidence="3" id="KW-0677">Repeat</keyword>
<feature type="domain" description="C2H2-type" evidence="9">
    <location>
        <begin position="2429"/>
        <end position="2456"/>
    </location>
</feature>
<accession>A0AA88T634</accession>
<feature type="domain" description="C2H2-type" evidence="9">
    <location>
        <begin position="1326"/>
        <end position="1353"/>
    </location>
</feature>
<feature type="compositionally biased region" description="Polar residues" evidence="8">
    <location>
        <begin position="1952"/>
        <end position="1963"/>
    </location>
</feature>
<feature type="domain" description="C2H2-type" evidence="9">
    <location>
        <begin position="2209"/>
        <end position="2236"/>
    </location>
</feature>
<feature type="domain" description="C2H2-type" evidence="9">
    <location>
        <begin position="1581"/>
        <end position="1611"/>
    </location>
</feature>
<feature type="domain" description="C2H2-type" evidence="9">
    <location>
        <begin position="2374"/>
        <end position="2401"/>
    </location>
</feature>
<dbReference type="PANTHER" id="PTHR24377">
    <property type="entry name" value="IP01015P-RELATED"/>
    <property type="match status" value="1"/>
</dbReference>
<feature type="domain" description="C2H2-type" evidence="9">
    <location>
        <begin position="1408"/>
        <end position="1426"/>
    </location>
</feature>
<organism evidence="10 11">
    <name type="scientific">Tachysurus vachellii</name>
    <name type="common">Darkbarbel catfish</name>
    <name type="synonym">Pelteobagrus vachellii</name>
    <dbReference type="NCBI Taxonomy" id="175792"/>
    <lineage>
        <taxon>Eukaryota</taxon>
        <taxon>Metazoa</taxon>
        <taxon>Chordata</taxon>
        <taxon>Craniata</taxon>
        <taxon>Vertebrata</taxon>
        <taxon>Euteleostomi</taxon>
        <taxon>Actinopterygii</taxon>
        <taxon>Neopterygii</taxon>
        <taxon>Teleostei</taxon>
        <taxon>Ostariophysi</taxon>
        <taxon>Siluriformes</taxon>
        <taxon>Bagridae</taxon>
        <taxon>Tachysurus</taxon>
    </lineage>
</organism>
<feature type="compositionally biased region" description="Basic and acidic residues" evidence="8">
    <location>
        <begin position="820"/>
        <end position="835"/>
    </location>
</feature>
<evidence type="ECO:0000256" key="6">
    <source>
        <dbReference type="ARBA" id="ARBA00023242"/>
    </source>
</evidence>
<feature type="domain" description="C2H2-type" evidence="9">
    <location>
        <begin position="1843"/>
        <end position="1870"/>
    </location>
</feature>
<dbReference type="FunFam" id="3.30.160.60:FF:000446">
    <property type="entry name" value="Zinc finger protein"/>
    <property type="match status" value="2"/>
</dbReference>
<evidence type="ECO:0000256" key="4">
    <source>
        <dbReference type="ARBA" id="ARBA00022771"/>
    </source>
</evidence>
<evidence type="ECO:0000313" key="11">
    <source>
        <dbReference type="Proteomes" id="UP001187315"/>
    </source>
</evidence>
<feature type="compositionally biased region" description="Polar residues" evidence="8">
    <location>
        <begin position="836"/>
        <end position="852"/>
    </location>
</feature>
<feature type="domain" description="C2H2-type" evidence="9">
    <location>
        <begin position="2258"/>
        <end position="2282"/>
    </location>
</feature>
<feature type="domain" description="C2H2-type" evidence="9">
    <location>
        <begin position="1779"/>
        <end position="1806"/>
    </location>
</feature>
<feature type="domain" description="C2H2-type" evidence="9">
    <location>
        <begin position="1047"/>
        <end position="1076"/>
    </location>
</feature>
<evidence type="ECO:0000256" key="8">
    <source>
        <dbReference type="SAM" id="MobiDB-lite"/>
    </source>
</evidence>
<evidence type="ECO:0000256" key="3">
    <source>
        <dbReference type="ARBA" id="ARBA00022737"/>
    </source>
</evidence>
<feature type="domain" description="C2H2-type" evidence="9">
    <location>
        <begin position="2179"/>
        <end position="2201"/>
    </location>
</feature>
<keyword evidence="5" id="KW-0862">Zinc</keyword>
<feature type="domain" description="C2H2-type" evidence="9">
    <location>
        <begin position="515"/>
        <end position="542"/>
    </location>
</feature>
<protein>
    <recommendedName>
        <fullName evidence="9">C2H2-type domain-containing protein</fullName>
    </recommendedName>
</protein>
<evidence type="ECO:0000313" key="10">
    <source>
        <dbReference type="EMBL" id="KAK2855231.1"/>
    </source>
</evidence>
<keyword evidence="4 7" id="KW-0863">Zinc-finger</keyword>
<feature type="domain" description="C2H2-type" evidence="9">
    <location>
        <begin position="1019"/>
        <end position="1046"/>
    </location>
</feature>
<feature type="region of interest" description="Disordered" evidence="8">
    <location>
        <begin position="1946"/>
        <end position="1980"/>
    </location>
</feature>
<feature type="domain" description="C2H2-type" evidence="9">
    <location>
        <begin position="2402"/>
        <end position="2429"/>
    </location>
</feature>
<dbReference type="EMBL" id="JAVHJS010000006">
    <property type="protein sequence ID" value="KAK2855231.1"/>
    <property type="molecule type" value="Genomic_DNA"/>
</dbReference>
<feature type="domain" description="C2H2-type" evidence="9">
    <location>
        <begin position="1104"/>
        <end position="1131"/>
    </location>
</feature>
<feature type="domain" description="C2H2-type" evidence="9">
    <location>
        <begin position="2492"/>
        <end position="2519"/>
    </location>
</feature>
<feature type="domain" description="C2H2-type" evidence="9">
    <location>
        <begin position="1298"/>
        <end position="1325"/>
    </location>
</feature>
<feature type="domain" description="C2H2-type" evidence="9">
    <location>
        <begin position="1476"/>
        <end position="1503"/>
    </location>
</feature>
<dbReference type="Pfam" id="PF00096">
    <property type="entry name" value="zf-C2H2"/>
    <property type="match status" value="15"/>
</dbReference>
<feature type="domain" description="C2H2-type" evidence="9">
    <location>
        <begin position="1379"/>
        <end position="1407"/>
    </location>
</feature>
<dbReference type="Proteomes" id="UP001187315">
    <property type="component" value="Unassembled WGS sequence"/>
</dbReference>
<dbReference type="FunFam" id="3.30.160.60:FF:002343">
    <property type="entry name" value="Zinc finger protein 33A"/>
    <property type="match status" value="2"/>
</dbReference>
<feature type="compositionally biased region" description="Acidic residues" evidence="8">
    <location>
        <begin position="1965"/>
        <end position="1980"/>
    </location>
</feature>
<dbReference type="FunFam" id="3.30.160.60:FF:000145">
    <property type="entry name" value="Zinc finger protein 574"/>
    <property type="match status" value="1"/>
</dbReference>
<feature type="domain" description="C2H2-type" evidence="9">
    <location>
        <begin position="939"/>
        <end position="966"/>
    </location>
</feature>
<feature type="domain" description="C2H2-type" evidence="9">
    <location>
        <begin position="1662"/>
        <end position="1689"/>
    </location>
</feature>
<evidence type="ECO:0000259" key="9">
    <source>
        <dbReference type="PROSITE" id="PS50157"/>
    </source>
</evidence>
<comment type="subcellular location">
    <subcellularLocation>
        <location evidence="1">Nucleus</location>
    </subcellularLocation>
</comment>
<feature type="domain" description="C2H2-type" evidence="9">
    <location>
        <begin position="1917"/>
        <end position="1945"/>
    </location>
</feature>
<proteinExistence type="predicted"/>
<feature type="compositionally biased region" description="Basic and acidic residues" evidence="8">
    <location>
        <begin position="129"/>
        <end position="149"/>
    </location>
</feature>
<feature type="domain" description="C2H2-type" evidence="9">
    <location>
        <begin position="2457"/>
        <end position="2484"/>
    </location>
</feature>
<feature type="domain" description="C2H2-type" evidence="9">
    <location>
        <begin position="1871"/>
        <end position="1899"/>
    </location>
</feature>
<evidence type="ECO:0000256" key="2">
    <source>
        <dbReference type="ARBA" id="ARBA00022723"/>
    </source>
</evidence>
<dbReference type="SMART" id="SM00355">
    <property type="entry name" value="ZnF_C2H2"/>
    <property type="match status" value="49"/>
</dbReference>
<comment type="caution">
    <text evidence="10">The sequence shown here is derived from an EMBL/GenBank/DDBJ whole genome shotgun (WGS) entry which is preliminary data.</text>
</comment>
<dbReference type="PROSITE" id="PS00028">
    <property type="entry name" value="ZINC_FINGER_C2H2_1"/>
    <property type="match status" value="37"/>
</dbReference>
<keyword evidence="11" id="KW-1185">Reference proteome</keyword>
<feature type="domain" description="C2H2-type" evidence="9">
    <location>
        <begin position="2282"/>
        <end position="2309"/>
    </location>
</feature>
<feature type="domain" description="C2H2-type" evidence="9">
    <location>
        <begin position="990"/>
        <end position="1017"/>
    </location>
</feature>
<feature type="domain" description="C2H2-type" evidence="9">
    <location>
        <begin position="2094"/>
        <end position="2121"/>
    </location>
</feature>
<feature type="domain" description="C2H2-type" evidence="9">
    <location>
        <begin position="615"/>
        <end position="642"/>
    </location>
</feature>
<name>A0AA88T634_TACVA</name>
<dbReference type="InterPro" id="IPR036236">
    <property type="entry name" value="Znf_C2H2_sf"/>
</dbReference>
<feature type="domain" description="C2H2-type" evidence="9">
    <location>
        <begin position="1985"/>
        <end position="2012"/>
    </location>
</feature>
<dbReference type="SUPFAM" id="SSF57667">
    <property type="entry name" value="beta-beta-alpha zinc fingers"/>
    <property type="match status" value="23"/>
</dbReference>
<feature type="domain" description="C2H2-type" evidence="9">
    <location>
        <begin position="857"/>
        <end position="884"/>
    </location>
</feature>
<evidence type="ECO:0000256" key="7">
    <source>
        <dbReference type="PROSITE-ProRule" id="PRU00042"/>
    </source>
</evidence>
<dbReference type="Pfam" id="PF13912">
    <property type="entry name" value="zf-C2H2_6"/>
    <property type="match status" value="5"/>
</dbReference>
<feature type="domain" description="C2H2-type" evidence="9">
    <location>
        <begin position="2311"/>
        <end position="2338"/>
    </location>
</feature>
<gene>
    <name evidence="10" type="ORF">Q7C36_007100</name>
</gene>
<feature type="domain" description="C2H2-type" evidence="9">
    <location>
        <begin position="2039"/>
        <end position="2066"/>
    </location>
</feature>
<dbReference type="GO" id="GO:0005634">
    <property type="term" value="C:nucleus"/>
    <property type="evidence" value="ECO:0007669"/>
    <property type="project" value="UniProtKB-SubCell"/>
</dbReference>
<dbReference type="PROSITE" id="PS50157">
    <property type="entry name" value="ZINC_FINGER_C2H2_2"/>
    <property type="match status" value="41"/>
</dbReference>
<feature type="domain" description="C2H2-type" evidence="9">
    <location>
        <begin position="643"/>
        <end position="670"/>
    </location>
</feature>
<feature type="domain" description="C2H2-type" evidence="9">
    <location>
        <begin position="885"/>
        <end position="907"/>
    </location>
</feature>
<sequence>MDHFIEDDLSSVMDSVIPSSELNCMNSVANSVQDTNHETSHDGENHIMPEQITFSKTEPLVFDKPLYGSALDPALLTVSNLEDYSDISSCSEADFGHLLNALEKNPDQSSELPDAGNSRDKNELEIEAASDHATEKQELPRASETEVEGRCGSIDNVIDGDDREERNLLNLEFQCSDLKTTEGENGCPLKTEEQTKSGFLFQTSNCGVTEGSEISKDTTQISSVCALDINGAHQSTEDGKENTNSNENIGVQNDCHLKGNTTCEAKNNTPEYKFKHDVKNTAHDNEPEYNRTKNSEEVEHSSFEFLQSCFGLTSLDNTKSDPNAANVLLSESMTQDSQNCEVNHSTLGSVTGAQIKEASDNGLLEPTIQRTCSSTSVSQDPGQQSEPLEDQFIKGLARTESTHDTGIINSASLLSSKKFMRKLQPVVLVKTTKHNAKDGNMYICSVCQKNWQNLDELIEHHHDEHFEHAFQYCLTCGAYISTGTLAEHLCKQKDMQLSTVLSSTKQLTEKLNAKYLCKYCEKPFIKVSYHKDHEQRHRTVTPHRCNCCGLYFSNAKKLLTHKQKVKCSPMILEPNEQRKVSEKVPKDQTKPAFTIHDCFVKLVDINKDRPSPQKIDCSICGKSFKLRAQLKVHLRSHTGANPFKCTKCKKVFKYSWNLDKHKELCSGNATKQRITNPPIRGSFLSGFACPICPRIFRYSYNRTRHMRQQCLKEYMRKGKGKVGNRYECPMCDETFSMSCNRNRHIKKKCFEQYKLLRLTCKKKLVKENIKEEKEEKQVLPTENLSSFKCKVCSASFAHKSGVYRHMKKHSLLQRSTAQVGKHDSPTNVKEPDSNKEAPQNQECSSPNSSDMVTSPPIVCSFCDKSFISSESLKNHLQLHVGKKPFRCLECGKSFIRRGHLITHKNIHKRRIQCSVCKKIVPTIADLLKHRQSHITKGMLQCPDCPKQFKFPVYLLRHVATHAKKERMLNSPTKKSADEHVKEIRSNKEPFNCGICQKAFVDSEAISEHCLSHLPKPSVSKCPVCKHNFTSRATLIRHFRLHTGERPFPCKICGKHFQRKEPLAFHEVKCKGPKEKPISTLTTAQTQQKCEVTAVSKSGKVPKQFRCSYCPHIFGRSSHLKMHENAHLANNLVSCFKCGKYYKKNKIYGHRKRCTAKESSPGEAFKSEQSGNAHESKCKSTNLVVTNRTCRIPKDIGMKKDHLKERCPHCSKRFQYRSVLLRHLHSHLGKQQFACNHCNQKYSNKSSCQQHEALCDGVLRQHEAKSLNESEETKHIPVLQSASSLKECTVIIGENGEELKCNFCTKTFTKPRNLRRHILTHTEVKPYRCKTCENCFSRYDHLKYHQNRCRGKKQQLDVNLEQKAHHAGSQAKKHTQSDVFECSSCSKTFSSHTNLTRHFSMLHSTFKPFSCKRCGSGFTSQDNLKRHSVRVNCSMSSAECLEQGKMPTALNTQVQSCRETSKLMQRIEGHFSNKWKFPCEYCPRRFKTQTQLKMHTRLHTGEKPFGCASCDERFIRRDYLKRHLTKCSGKRQGPKVLCDKCGGLFTQEALEQHQNNCIISLKSTDCPVNVSSISSHSKVKAFSCVSCNEHFLLFSQLQQHILTKHISDGLQPSGIPEYETLSSNLPIKEEPVDDDCAETLQDSFQIYAKSGSENTDCAREKPFECEQCNMRFINSGGLGMHMRIHTTKYPLSCKKCNKGFWSKKVQEKHMRKCKGLKDSRNECSTNDAVSTELECTPNDEVLVFNEGSNTTGTGVLQTKFSCKDQDKGNADKEDTVVHKYQCSECEQSFTDGLMLISHLEAHGREDQERRLGKSNRCHICGKTFDHAGMLQRHVKTQHQETVKNTCPVCFRSFRYPSDLDIHRSCHDPNRPFVCETCDLRFWTSKSLSTHQRLTHSASEPLKTVKPIMKPEGLSPKLFTCYPCNKVYTIRRSYMKHCRAKHKGRSESLGDVKNATTEPQLNNNESDGSDADDKDVSDDDSDSAPYFPCHVCGKTFLTSEGLEDHQRCHLGEKPYECEECGKCFIQLVNLQQHQRSHKSEFQCQMCGKGFVSLFALRKHKHTHVRKHPHRCTKCNLSFTRSSQLTEHMITHRDENFPCDLCHKNFSCKSSRAEHRKIHTEADEELPPLIPPAKQISPPVSISPSLSTVQQYKYCCEICHVRFPDPEQLSEHGCSPAKERPYSCKDCNKHFLHGSHLKKHQLTHQLSGTRSFQCNSCHMSFSHRHHFLTHLQIHGGEEPSKSQTDKVKTLNTDDSNQNKIYRCPICPESFSQVLELANHLSVHANMCNVCNKTFSTKQQLEKHEQSHLSAATQYECTECGKSFLGSDAFRQHYCVHQKHLSCSSLSTTDRKRSVENSFDVLPNNEEEEEVDVGEDFYNCPTCNKRFPSNTALKEHQKLHEFDRPFKCLVCGKSFTKKKYLTQHQQKHNEQPYQCDLCTSSFKTEQSLLSHRKTHDADRRYRCSICDKSYRTPYDLSRHEQKHPELQKFTKVSGDHRCDMCYKSFGLLSQLRQHQETHVGQVVYECTECDKAFAFLHLLEEHQKTHGTSTDTFQSQSPSAILFQSPVIE</sequence>
<feature type="domain" description="C2H2-type" evidence="9">
    <location>
        <begin position="1504"/>
        <end position="1531"/>
    </location>
</feature>
<dbReference type="FunFam" id="3.30.160.60:FF:000534">
    <property type="entry name" value="zinc finger protein 674"/>
    <property type="match status" value="1"/>
</dbReference>
<reference evidence="10" key="1">
    <citation type="submission" date="2023-08" db="EMBL/GenBank/DDBJ databases">
        <title>Pelteobagrus vachellii genome.</title>
        <authorList>
            <person name="Liu H."/>
        </authorList>
    </citation>
    <scope>NUCLEOTIDE SEQUENCE</scope>
    <source>
        <strain evidence="10">PRFRI_2022a</strain>
        <tissue evidence="10">Muscle</tissue>
    </source>
</reference>
<feature type="domain" description="C2H2-type" evidence="9">
    <location>
        <begin position="1204"/>
        <end position="1231"/>
    </location>
</feature>
<evidence type="ECO:0000256" key="1">
    <source>
        <dbReference type="ARBA" id="ARBA00004123"/>
    </source>
</evidence>
<feature type="region of interest" description="Disordered" evidence="8">
    <location>
        <begin position="812"/>
        <end position="852"/>
    </location>
</feature>
<dbReference type="FunFam" id="3.30.160.60:FF:000739">
    <property type="entry name" value="Zgc:171418 protein"/>
    <property type="match status" value="1"/>
</dbReference>
<feature type="domain" description="C2H2-type" evidence="9">
    <location>
        <begin position="787"/>
        <end position="814"/>
    </location>
</feature>
<dbReference type="Gene3D" id="3.30.160.60">
    <property type="entry name" value="Classic Zinc Finger"/>
    <property type="match status" value="29"/>
</dbReference>
<feature type="domain" description="C2H2-type" evidence="9">
    <location>
        <begin position="2067"/>
        <end position="2094"/>
    </location>
</feature>
<keyword evidence="2" id="KW-0479">Metal-binding</keyword>
<dbReference type="InterPro" id="IPR050826">
    <property type="entry name" value="Krueppel_C2H2_ZnFinger"/>
</dbReference>
<dbReference type="GO" id="GO:0008270">
    <property type="term" value="F:zinc ion binding"/>
    <property type="evidence" value="ECO:0007669"/>
    <property type="project" value="UniProtKB-KW"/>
</dbReference>
<feature type="domain" description="C2H2-type" evidence="9">
    <location>
        <begin position="2013"/>
        <end position="2040"/>
    </location>
</feature>
<evidence type="ECO:0000256" key="5">
    <source>
        <dbReference type="ARBA" id="ARBA00022833"/>
    </source>
</evidence>
<feature type="region of interest" description="Disordered" evidence="8">
    <location>
        <begin position="129"/>
        <end position="159"/>
    </location>
</feature>
<feature type="domain" description="C2H2-type" evidence="9">
    <location>
        <begin position="2520"/>
        <end position="2547"/>
    </location>
</feature>
<keyword evidence="6" id="KW-0539">Nucleus</keyword>
<dbReference type="InterPro" id="IPR013087">
    <property type="entry name" value="Znf_C2H2_type"/>
</dbReference>